<dbReference type="OrthoDB" id="1645729at2"/>
<name>H3NGX6_9LACT</name>
<dbReference type="STRING" id="883113.HMPREF9708_00115"/>
<keyword evidence="2" id="KW-1185">Reference proteome</keyword>
<comment type="caution">
    <text evidence="1">The sequence shown here is derived from an EMBL/GenBank/DDBJ whole genome shotgun (WGS) entry which is preliminary data.</text>
</comment>
<dbReference type="eggNOG" id="COG4841">
    <property type="taxonomic scope" value="Bacteria"/>
</dbReference>
<dbReference type="HOGENOM" id="CLU_163967_2_1_9"/>
<dbReference type="Proteomes" id="UP000006190">
    <property type="component" value="Unassembled WGS sequence"/>
</dbReference>
<protein>
    <recommendedName>
        <fullName evidence="3">FeS cluster biogenesis domain-containing protein</fullName>
    </recommendedName>
</protein>
<dbReference type="EMBL" id="AGEG01000002">
    <property type="protein sequence ID" value="EHR38031.1"/>
    <property type="molecule type" value="Genomic_DNA"/>
</dbReference>
<dbReference type="RefSeq" id="WP_006307980.1">
    <property type="nucleotide sequence ID" value="NZ_JH601133.1"/>
</dbReference>
<accession>H3NGX6</accession>
<evidence type="ECO:0000313" key="1">
    <source>
        <dbReference type="EMBL" id="EHR38031.1"/>
    </source>
</evidence>
<proteinExistence type="predicted"/>
<reference evidence="1 2" key="1">
    <citation type="submission" date="2012-01" db="EMBL/GenBank/DDBJ databases">
        <title>The Genome Sequence of Facklamia languida CCUG 37842.</title>
        <authorList>
            <consortium name="The Broad Institute Genome Sequencing Platform"/>
            <person name="Earl A."/>
            <person name="Ward D."/>
            <person name="Feldgarden M."/>
            <person name="Gevers D."/>
            <person name="Huys G."/>
            <person name="Young S.K."/>
            <person name="Zeng Q."/>
            <person name="Gargeya S."/>
            <person name="Fitzgerald M."/>
            <person name="Haas B."/>
            <person name="Abouelleil A."/>
            <person name="Alvarado L."/>
            <person name="Arachchi H.M."/>
            <person name="Berlin A."/>
            <person name="Chapman S.B."/>
            <person name="Gearin G."/>
            <person name="Goldberg J."/>
            <person name="Griggs A."/>
            <person name="Gujja S."/>
            <person name="Hansen M."/>
            <person name="Heiman D."/>
            <person name="Howarth C."/>
            <person name="Larimer J."/>
            <person name="Lui A."/>
            <person name="MacDonald P.J.P."/>
            <person name="McCowen C."/>
            <person name="Montmayeur A."/>
            <person name="Murphy C."/>
            <person name="Neiman D."/>
            <person name="Pearson M."/>
            <person name="Priest M."/>
            <person name="Roberts A."/>
            <person name="Saif S."/>
            <person name="Shea T."/>
            <person name="Sisk P."/>
            <person name="Stolte C."/>
            <person name="Sykes S."/>
            <person name="Wortman J."/>
            <person name="Nusbaum C."/>
            <person name="Birren B."/>
        </authorList>
    </citation>
    <scope>NUCLEOTIDE SEQUENCE [LARGE SCALE GENOMIC DNA]</scope>
    <source>
        <strain evidence="1 2">CCUG 37842</strain>
    </source>
</reference>
<gene>
    <name evidence="1" type="ORF">HMPREF9708_00115</name>
</gene>
<evidence type="ECO:0008006" key="3">
    <source>
        <dbReference type="Google" id="ProtNLM"/>
    </source>
</evidence>
<dbReference type="PATRIC" id="fig|883113.3.peg.113"/>
<evidence type="ECO:0000313" key="2">
    <source>
        <dbReference type="Proteomes" id="UP000006190"/>
    </source>
</evidence>
<dbReference type="AlphaFoldDB" id="H3NGX6"/>
<organism evidence="1 2">
    <name type="scientific">Facklamia languida CCUG 37842</name>
    <dbReference type="NCBI Taxonomy" id="883113"/>
    <lineage>
        <taxon>Bacteria</taxon>
        <taxon>Bacillati</taxon>
        <taxon>Bacillota</taxon>
        <taxon>Bacilli</taxon>
        <taxon>Lactobacillales</taxon>
        <taxon>Aerococcaceae</taxon>
        <taxon>Facklamia</taxon>
    </lineage>
</organism>
<sequence>MNLTVDQAAANWFKEEVGLRPNAGICFKTKIYASSPINPGFGIAVEPLEPENPIASYQADNGLVFFIEENDEWFFKGYDLKVTLSEDNQEPYYQFFKDGQAIN</sequence>